<name>A0A840YQR9_9SPHN</name>
<comment type="caution">
    <text evidence="2">The sequence shown here is derived from an EMBL/GenBank/DDBJ whole genome shotgun (WGS) entry which is preliminary data.</text>
</comment>
<evidence type="ECO:0000313" key="3">
    <source>
        <dbReference type="Proteomes" id="UP000527143"/>
    </source>
</evidence>
<dbReference type="Pfam" id="PF03091">
    <property type="entry name" value="CutA1"/>
    <property type="match status" value="1"/>
</dbReference>
<dbReference type="RefSeq" id="WP_184088353.1">
    <property type="nucleotide sequence ID" value="NZ_JACIJF010000008.1"/>
</dbReference>
<dbReference type="GO" id="GO:0010038">
    <property type="term" value="P:response to metal ion"/>
    <property type="evidence" value="ECO:0007669"/>
    <property type="project" value="InterPro"/>
</dbReference>
<dbReference type="Proteomes" id="UP000527143">
    <property type="component" value="Unassembled WGS sequence"/>
</dbReference>
<dbReference type="SUPFAM" id="SSF54913">
    <property type="entry name" value="GlnB-like"/>
    <property type="match status" value="1"/>
</dbReference>
<comment type="similarity">
    <text evidence="1">Belongs to the CutA family.</text>
</comment>
<dbReference type="PANTHER" id="PTHR23419:SF8">
    <property type="entry name" value="FI09726P"/>
    <property type="match status" value="1"/>
</dbReference>
<evidence type="ECO:0000256" key="1">
    <source>
        <dbReference type="ARBA" id="ARBA00010169"/>
    </source>
</evidence>
<organism evidence="2 3">
    <name type="scientific">Sphingomonas xinjiangensis</name>
    <dbReference type="NCBI Taxonomy" id="643568"/>
    <lineage>
        <taxon>Bacteria</taxon>
        <taxon>Pseudomonadati</taxon>
        <taxon>Pseudomonadota</taxon>
        <taxon>Alphaproteobacteria</taxon>
        <taxon>Sphingomonadales</taxon>
        <taxon>Sphingomonadaceae</taxon>
        <taxon>Sphingomonas</taxon>
    </lineage>
</organism>
<dbReference type="EMBL" id="JACIJF010000008">
    <property type="protein sequence ID" value="MBB5711481.1"/>
    <property type="molecule type" value="Genomic_DNA"/>
</dbReference>
<gene>
    <name evidence="2" type="ORF">FHT02_002727</name>
</gene>
<dbReference type="AlphaFoldDB" id="A0A840YQR9"/>
<dbReference type="InterPro" id="IPR015867">
    <property type="entry name" value="N-reg_PII/ATP_PRibTrfase_C"/>
</dbReference>
<evidence type="ECO:0000313" key="2">
    <source>
        <dbReference type="EMBL" id="MBB5711481.1"/>
    </source>
</evidence>
<dbReference type="InterPro" id="IPR004323">
    <property type="entry name" value="Ion_tolerance_CutA"/>
</dbReference>
<accession>A0A840YQR9</accession>
<sequence length="104" mass="11402">MSDIALVHATFANREEAERIASDMVVERLAACANILAPCVSLYRWEGEIERAQEVPVLFKTTPELVAALRARVAALHSYDLPVIEAWPVAAGSAVFKWVHDVTG</sequence>
<proteinExistence type="inferred from homology"/>
<dbReference type="InterPro" id="IPR011322">
    <property type="entry name" value="N-reg_PII-like_a/b"/>
</dbReference>
<dbReference type="PANTHER" id="PTHR23419">
    <property type="entry name" value="DIVALENT CATION TOLERANCE CUTA-RELATED"/>
    <property type="match status" value="1"/>
</dbReference>
<dbReference type="GO" id="GO:0005507">
    <property type="term" value="F:copper ion binding"/>
    <property type="evidence" value="ECO:0007669"/>
    <property type="project" value="TreeGrafter"/>
</dbReference>
<protein>
    <submittedName>
        <fullName evidence="2">Periplasmic divalent cation tolerance protein</fullName>
    </submittedName>
</protein>
<reference evidence="2 3" key="1">
    <citation type="submission" date="2020-08" db="EMBL/GenBank/DDBJ databases">
        <title>Genomic Encyclopedia of Type Strains, Phase IV (KMG-IV): sequencing the most valuable type-strain genomes for metagenomic binning, comparative biology and taxonomic classification.</title>
        <authorList>
            <person name="Goeker M."/>
        </authorList>
    </citation>
    <scope>NUCLEOTIDE SEQUENCE [LARGE SCALE GENOMIC DNA]</scope>
    <source>
        <strain evidence="2 3">DSM 26736</strain>
    </source>
</reference>
<dbReference type="Gene3D" id="3.30.70.120">
    <property type="match status" value="1"/>
</dbReference>
<keyword evidence="3" id="KW-1185">Reference proteome</keyword>